<dbReference type="Pfam" id="PF00085">
    <property type="entry name" value="Thioredoxin"/>
    <property type="match status" value="1"/>
</dbReference>
<keyword evidence="3" id="KW-0249">Electron transport</keyword>
<dbReference type="OMA" id="VLVIMQN"/>
<dbReference type="CDD" id="cd02947">
    <property type="entry name" value="TRX_family"/>
    <property type="match status" value="1"/>
</dbReference>
<dbReference type="PRINTS" id="PR00421">
    <property type="entry name" value="THIOREDOXIN"/>
</dbReference>
<dbReference type="GO" id="GO:0015035">
    <property type="term" value="F:protein-disulfide reductase activity"/>
    <property type="evidence" value="ECO:0007669"/>
    <property type="project" value="InterPro"/>
</dbReference>
<evidence type="ECO:0000256" key="5">
    <source>
        <dbReference type="ARBA" id="ARBA00023284"/>
    </source>
</evidence>
<keyword evidence="2" id="KW-0813">Transport</keyword>
<evidence type="ECO:0000256" key="2">
    <source>
        <dbReference type="ARBA" id="ARBA00022448"/>
    </source>
</evidence>
<dbReference type="FunFam" id="3.40.30.10:FF:000001">
    <property type="entry name" value="Thioredoxin"/>
    <property type="match status" value="1"/>
</dbReference>
<dbReference type="EnsemblMetazoa" id="XM_021044733.2">
    <property type="protein sequence ID" value="XP_020900392.1"/>
    <property type="gene ID" value="LOC110239031"/>
</dbReference>
<dbReference type="PANTHER" id="PTHR43601">
    <property type="entry name" value="THIOREDOXIN, MITOCHONDRIAL"/>
    <property type="match status" value="1"/>
</dbReference>
<dbReference type="EnsemblMetazoa" id="XM_028659043.1">
    <property type="protein sequence ID" value="XP_028514844.1"/>
    <property type="gene ID" value="LOC110239031"/>
</dbReference>
<evidence type="ECO:0000256" key="1">
    <source>
        <dbReference type="ARBA" id="ARBA00008987"/>
    </source>
</evidence>
<dbReference type="InterPro" id="IPR005746">
    <property type="entry name" value="Thioredoxin"/>
</dbReference>
<dbReference type="SUPFAM" id="SSF52833">
    <property type="entry name" value="Thioredoxin-like"/>
    <property type="match status" value="1"/>
</dbReference>
<feature type="domain" description="Thioredoxin" evidence="6">
    <location>
        <begin position="26"/>
        <end position="139"/>
    </location>
</feature>
<dbReference type="PANTHER" id="PTHR43601:SF3">
    <property type="entry name" value="THIOREDOXIN, MITOCHONDRIAL"/>
    <property type="match status" value="1"/>
</dbReference>
<keyword evidence="8" id="KW-1185">Reference proteome</keyword>
<evidence type="ECO:0000259" key="6">
    <source>
        <dbReference type="PROSITE" id="PS51352"/>
    </source>
</evidence>
<dbReference type="Gene3D" id="3.40.30.10">
    <property type="entry name" value="Glutaredoxin"/>
    <property type="match status" value="1"/>
</dbReference>
<dbReference type="Proteomes" id="UP000887567">
    <property type="component" value="Unplaced"/>
</dbReference>
<evidence type="ECO:0000313" key="7">
    <source>
        <dbReference type="EnsemblMetazoa" id="XP_020900392.1"/>
    </source>
</evidence>
<dbReference type="GeneID" id="110239031"/>
<dbReference type="PROSITE" id="PS51352">
    <property type="entry name" value="THIOREDOXIN_2"/>
    <property type="match status" value="1"/>
</dbReference>
<name>A0A913X984_EXADI</name>
<dbReference type="OrthoDB" id="19690at2759"/>
<dbReference type="GO" id="GO:0005739">
    <property type="term" value="C:mitochondrion"/>
    <property type="evidence" value="ECO:0007669"/>
    <property type="project" value="TreeGrafter"/>
</dbReference>
<evidence type="ECO:0000256" key="3">
    <source>
        <dbReference type="ARBA" id="ARBA00022982"/>
    </source>
</evidence>
<dbReference type="RefSeq" id="XP_028514844.1">
    <property type="nucleotide sequence ID" value="XM_028659043.1"/>
</dbReference>
<keyword evidence="5" id="KW-0676">Redox-active center</keyword>
<sequence>MAHRLASHHRAFFQPKYFSGTSAHITTSSVYRMPFDVQDENDFKTKVLESKTPVIVDFHAGWCNPCKVLAPRLEEVVAKQEGKVELAKVDVDTNGELAFQYGVNAVPTVLGFKGGRLVSQFQGVRETSELVEFMDKLMK</sequence>
<evidence type="ECO:0000313" key="8">
    <source>
        <dbReference type="Proteomes" id="UP000887567"/>
    </source>
</evidence>
<protein>
    <recommendedName>
        <fullName evidence="6">Thioredoxin domain-containing protein</fullName>
    </recommendedName>
</protein>
<reference evidence="7" key="1">
    <citation type="submission" date="2022-11" db="UniProtKB">
        <authorList>
            <consortium name="EnsemblMetazoa"/>
        </authorList>
    </citation>
    <scope>IDENTIFICATION</scope>
</reference>
<organism evidence="7 8">
    <name type="scientific">Exaiptasia diaphana</name>
    <name type="common">Tropical sea anemone</name>
    <name type="synonym">Aiptasia pulchella</name>
    <dbReference type="NCBI Taxonomy" id="2652724"/>
    <lineage>
        <taxon>Eukaryota</taxon>
        <taxon>Metazoa</taxon>
        <taxon>Cnidaria</taxon>
        <taxon>Anthozoa</taxon>
        <taxon>Hexacorallia</taxon>
        <taxon>Actiniaria</taxon>
        <taxon>Aiptasiidae</taxon>
        <taxon>Exaiptasia</taxon>
    </lineage>
</organism>
<dbReference type="KEGG" id="epa:110239031"/>
<dbReference type="GO" id="GO:0045454">
    <property type="term" value="P:cell redox homeostasis"/>
    <property type="evidence" value="ECO:0007669"/>
    <property type="project" value="TreeGrafter"/>
</dbReference>
<comment type="similarity">
    <text evidence="1">Belongs to the thioredoxin family.</text>
</comment>
<accession>A0A913X984</accession>
<dbReference type="InterPro" id="IPR013766">
    <property type="entry name" value="Thioredoxin_domain"/>
</dbReference>
<dbReference type="RefSeq" id="XP_020900392.1">
    <property type="nucleotide sequence ID" value="XM_021044733.2"/>
</dbReference>
<evidence type="ECO:0000256" key="4">
    <source>
        <dbReference type="ARBA" id="ARBA00023157"/>
    </source>
</evidence>
<dbReference type="InterPro" id="IPR036249">
    <property type="entry name" value="Thioredoxin-like_sf"/>
</dbReference>
<dbReference type="AlphaFoldDB" id="A0A913X984"/>
<keyword evidence="4" id="KW-1015">Disulfide bond</keyword>
<proteinExistence type="inferred from homology"/>
<dbReference type="NCBIfam" id="TIGR01068">
    <property type="entry name" value="thioredoxin"/>
    <property type="match status" value="1"/>
</dbReference>